<comment type="function">
    <text evidence="1">DNA-binding protein that specifically recognizes a negative element (S1F) within the RPS1 promoter.</text>
</comment>
<evidence type="ECO:0000313" key="11">
    <source>
        <dbReference type="EnsemblPlants" id="PAC:32961814.CDS.1"/>
    </source>
</evidence>
<name>A0A7I3ZUH2_PHYPA</name>
<comment type="similarity">
    <text evidence="3">Belongs to the S1FA transcription factor family.</text>
</comment>
<dbReference type="GO" id="GO:0003677">
    <property type="term" value="F:DNA binding"/>
    <property type="evidence" value="ECO:0007669"/>
    <property type="project" value="UniProtKB-KW"/>
</dbReference>
<dbReference type="AlphaFoldDB" id="A0A7I3ZUH2"/>
<dbReference type="EnsemblPlants" id="Pp3c14_22690V3.3">
    <property type="protein sequence ID" value="PAC:32961814.CDS.1"/>
    <property type="gene ID" value="Pp3c14_22690"/>
</dbReference>
<keyword evidence="10" id="KW-1133">Transmembrane helix</keyword>
<feature type="region of interest" description="Disordered" evidence="9">
    <location>
        <begin position="72"/>
        <end position="96"/>
    </location>
</feature>
<dbReference type="Proteomes" id="UP000006727">
    <property type="component" value="Chromosome 14"/>
</dbReference>
<evidence type="ECO:0000313" key="12">
    <source>
        <dbReference type="Proteomes" id="UP000006727"/>
    </source>
</evidence>
<dbReference type="GO" id="GO:0006355">
    <property type="term" value="P:regulation of DNA-templated transcription"/>
    <property type="evidence" value="ECO:0007669"/>
    <property type="project" value="InterPro"/>
</dbReference>
<keyword evidence="10" id="KW-0472">Membrane</keyword>
<keyword evidence="8" id="KW-0539">Nucleus</keyword>
<evidence type="ECO:0008006" key="13">
    <source>
        <dbReference type="Google" id="ProtNLM"/>
    </source>
</evidence>
<evidence type="ECO:0000256" key="5">
    <source>
        <dbReference type="ARBA" id="ARBA00023015"/>
    </source>
</evidence>
<evidence type="ECO:0000256" key="7">
    <source>
        <dbReference type="ARBA" id="ARBA00023163"/>
    </source>
</evidence>
<evidence type="ECO:0000256" key="2">
    <source>
        <dbReference type="ARBA" id="ARBA00004123"/>
    </source>
</evidence>
<gene>
    <name evidence="11" type="primary">LOC112290987</name>
</gene>
<dbReference type="PANTHER" id="PTHR35298">
    <property type="entry name" value="DNA-BINDING PROTEIN S1FA2"/>
    <property type="match status" value="1"/>
</dbReference>
<reference evidence="11" key="3">
    <citation type="submission" date="2020-12" db="UniProtKB">
        <authorList>
            <consortium name="EnsemblPlants"/>
        </authorList>
    </citation>
    <scope>IDENTIFICATION</scope>
</reference>
<evidence type="ECO:0000256" key="6">
    <source>
        <dbReference type="ARBA" id="ARBA00023125"/>
    </source>
</evidence>
<proteinExistence type="inferred from homology"/>
<dbReference type="PANTHER" id="PTHR35298:SF11">
    <property type="entry name" value="DNA-BINDING PROTEIN S1FA1-RELATED"/>
    <property type="match status" value="1"/>
</dbReference>
<dbReference type="EMBL" id="ABEU02000014">
    <property type="status" value="NOT_ANNOTATED_CDS"/>
    <property type="molecule type" value="Genomic_DNA"/>
</dbReference>
<dbReference type="Gramene" id="Pp3c14_22690V3.3">
    <property type="protein sequence ID" value="PAC:32961814.CDS.1"/>
    <property type="gene ID" value="Pp3c14_22690"/>
</dbReference>
<dbReference type="InParanoid" id="A0A7I3ZUH2"/>
<reference evidence="11 12" key="1">
    <citation type="journal article" date="2008" name="Science">
        <title>The Physcomitrella genome reveals evolutionary insights into the conquest of land by plants.</title>
        <authorList>
            <person name="Rensing S."/>
            <person name="Lang D."/>
            <person name="Zimmer A."/>
            <person name="Terry A."/>
            <person name="Salamov A."/>
            <person name="Shapiro H."/>
            <person name="Nishiyama T."/>
            <person name="Perroud P.-F."/>
            <person name="Lindquist E."/>
            <person name="Kamisugi Y."/>
            <person name="Tanahashi T."/>
            <person name="Sakakibara K."/>
            <person name="Fujita T."/>
            <person name="Oishi K."/>
            <person name="Shin-I T."/>
            <person name="Kuroki Y."/>
            <person name="Toyoda A."/>
            <person name="Suzuki Y."/>
            <person name="Hashimoto A."/>
            <person name="Yamaguchi K."/>
            <person name="Sugano A."/>
            <person name="Kohara Y."/>
            <person name="Fujiyama A."/>
            <person name="Anterola A."/>
            <person name="Aoki S."/>
            <person name="Ashton N."/>
            <person name="Barbazuk W.B."/>
            <person name="Barker E."/>
            <person name="Bennetzen J."/>
            <person name="Bezanilla M."/>
            <person name="Blankenship R."/>
            <person name="Cho S.H."/>
            <person name="Dutcher S."/>
            <person name="Estelle M."/>
            <person name="Fawcett J.A."/>
            <person name="Gundlach H."/>
            <person name="Hanada K."/>
            <person name="Heyl A."/>
            <person name="Hicks K.A."/>
            <person name="Hugh J."/>
            <person name="Lohr M."/>
            <person name="Mayer K."/>
            <person name="Melkozernov A."/>
            <person name="Murata T."/>
            <person name="Nelson D."/>
            <person name="Pils B."/>
            <person name="Prigge M."/>
            <person name="Reiss B."/>
            <person name="Renner T."/>
            <person name="Rombauts S."/>
            <person name="Rushton P."/>
            <person name="Sanderfoot A."/>
            <person name="Schween G."/>
            <person name="Shiu S.-H."/>
            <person name="Stueber K."/>
            <person name="Theodoulou F.L."/>
            <person name="Tu H."/>
            <person name="Van de Peer Y."/>
            <person name="Verrier P.J."/>
            <person name="Waters E."/>
            <person name="Wood A."/>
            <person name="Yang L."/>
            <person name="Cove D."/>
            <person name="Cuming A."/>
            <person name="Hasebe M."/>
            <person name="Lucas S."/>
            <person name="Mishler D.B."/>
            <person name="Reski R."/>
            <person name="Grigoriev I."/>
            <person name="Quatrano R.S."/>
            <person name="Boore J.L."/>
        </authorList>
    </citation>
    <scope>NUCLEOTIDE SEQUENCE [LARGE SCALE GENOMIC DNA]</scope>
    <source>
        <strain evidence="11 12">cv. Gransden 2004</strain>
    </source>
</reference>
<evidence type="ECO:0000256" key="10">
    <source>
        <dbReference type="SAM" id="Phobius"/>
    </source>
</evidence>
<protein>
    <recommendedName>
        <fullName evidence="13">DNA-binding protein S1FA</fullName>
    </recommendedName>
</protein>
<keyword evidence="6" id="KW-0238">DNA-binding</keyword>
<evidence type="ECO:0000256" key="1">
    <source>
        <dbReference type="ARBA" id="ARBA00002946"/>
    </source>
</evidence>
<organism evidence="11 12">
    <name type="scientific">Physcomitrium patens</name>
    <name type="common">Spreading-leaved earth moss</name>
    <name type="synonym">Physcomitrella patens</name>
    <dbReference type="NCBI Taxonomy" id="3218"/>
    <lineage>
        <taxon>Eukaryota</taxon>
        <taxon>Viridiplantae</taxon>
        <taxon>Streptophyta</taxon>
        <taxon>Embryophyta</taxon>
        <taxon>Bryophyta</taxon>
        <taxon>Bryophytina</taxon>
        <taxon>Bryopsida</taxon>
        <taxon>Funariidae</taxon>
        <taxon>Funariales</taxon>
        <taxon>Funariaceae</taxon>
        <taxon>Physcomitrium</taxon>
    </lineage>
</organism>
<sequence>MRIRFLPVATCSNHLSLCNELIVCGLEQRDVETSSGLNPGLIVLIVVLGSLVVFLVGNFFLYQYAQKNLPAKKKKPVSKKKLKKEKLKAGVRPPGD</sequence>
<dbReference type="GO" id="GO:0005634">
    <property type="term" value="C:nucleus"/>
    <property type="evidence" value="ECO:0007669"/>
    <property type="project" value="UniProtKB-SubCell"/>
</dbReference>
<keyword evidence="4" id="KW-0678">Repressor</keyword>
<feature type="compositionally biased region" description="Basic residues" evidence="9">
    <location>
        <begin position="72"/>
        <end position="86"/>
    </location>
</feature>
<evidence type="ECO:0000256" key="8">
    <source>
        <dbReference type="ARBA" id="ARBA00023242"/>
    </source>
</evidence>
<accession>A0A7I3ZUH2</accession>
<dbReference type="Pfam" id="PF04689">
    <property type="entry name" value="S1FA"/>
    <property type="match status" value="1"/>
</dbReference>
<comment type="subcellular location">
    <subcellularLocation>
        <location evidence="2">Nucleus</location>
    </subcellularLocation>
</comment>
<evidence type="ECO:0000256" key="9">
    <source>
        <dbReference type="SAM" id="MobiDB-lite"/>
    </source>
</evidence>
<reference evidence="11 12" key="2">
    <citation type="journal article" date="2018" name="Plant J.">
        <title>The Physcomitrella patens chromosome-scale assembly reveals moss genome structure and evolution.</title>
        <authorList>
            <person name="Lang D."/>
            <person name="Ullrich K.K."/>
            <person name="Murat F."/>
            <person name="Fuchs J."/>
            <person name="Jenkins J."/>
            <person name="Haas F.B."/>
            <person name="Piednoel M."/>
            <person name="Gundlach H."/>
            <person name="Van Bel M."/>
            <person name="Meyberg R."/>
            <person name="Vives C."/>
            <person name="Morata J."/>
            <person name="Symeonidi A."/>
            <person name="Hiss M."/>
            <person name="Muchero W."/>
            <person name="Kamisugi Y."/>
            <person name="Saleh O."/>
            <person name="Blanc G."/>
            <person name="Decker E.L."/>
            <person name="van Gessel N."/>
            <person name="Grimwood J."/>
            <person name="Hayes R.D."/>
            <person name="Graham S.W."/>
            <person name="Gunter L.E."/>
            <person name="McDaniel S.F."/>
            <person name="Hoernstein S.N.W."/>
            <person name="Larsson A."/>
            <person name="Li F.W."/>
            <person name="Perroud P.F."/>
            <person name="Phillips J."/>
            <person name="Ranjan P."/>
            <person name="Rokshar D.S."/>
            <person name="Rothfels C.J."/>
            <person name="Schneider L."/>
            <person name="Shu S."/>
            <person name="Stevenson D.W."/>
            <person name="Thummler F."/>
            <person name="Tillich M."/>
            <person name="Villarreal Aguilar J.C."/>
            <person name="Widiez T."/>
            <person name="Wong G.K."/>
            <person name="Wymore A."/>
            <person name="Zhang Y."/>
            <person name="Zimmer A.D."/>
            <person name="Quatrano R.S."/>
            <person name="Mayer K.F.X."/>
            <person name="Goodstein D."/>
            <person name="Casacuberta J.M."/>
            <person name="Vandepoele K."/>
            <person name="Reski R."/>
            <person name="Cuming A.C."/>
            <person name="Tuskan G.A."/>
            <person name="Maumus F."/>
            <person name="Salse J."/>
            <person name="Schmutz J."/>
            <person name="Rensing S.A."/>
        </authorList>
    </citation>
    <scope>NUCLEOTIDE SEQUENCE [LARGE SCALE GENOMIC DNA]</scope>
    <source>
        <strain evidence="11 12">cv. Gransden 2004</strain>
    </source>
</reference>
<evidence type="ECO:0000256" key="3">
    <source>
        <dbReference type="ARBA" id="ARBA00007382"/>
    </source>
</evidence>
<evidence type="ECO:0000256" key="4">
    <source>
        <dbReference type="ARBA" id="ARBA00022491"/>
    </source>
</evidence>
<dbReference type="FunCoup" id="A0A7I3ZUH2">
    <property type="interactions" value="221"/>
</dbReference>
<dbReference type="InterPro" id="IPR006779">
    <property type="entry name" value="S1FA_DNA-bd"/>
</dbReference>
<keyword evidence="5" id="KW-0805">Transcription regulation</keyword>
<keyword evidence="12" id="KW-1185">Reference proteome</keyword>
<keyword evidence="7" id="KW-0804">Transcription</keyword>
<keyword evidence="10" id="KW-0812">Transmembrane</keyword>
<feature type="transmembrane region" description="Helical" evidence="10">
    <location>
        <begin position="42"/>
        <end position="65"/>
    </location>
</feature>